<dbReference type="PANTHER" id="PTHR43004:SF19">
    <property type="entry name" value="BINDING MONOOXYGENASE, PUTATIVE (JCVI)-RELATED"/>
    <property type="match status" value="1"/>
</dbReference>
<comment type="caution">
    <text evidence="5">The sequence shown here is derived from an EMBL/GenBank/DDBJ whole genome shotgun (WGS) entry which is preliminary data.</text>
</comment>
<dbReference type="SUPFAM" id="SSF51905">
    <property type="entry name" value="FAD/NAD(P)-binding domain"/>
    <property type="match status" value="1"/>
</dbReference>
<comment type="cofactor">
    <cofactor evidence="1">
        <name>FAD</name>
        <dbReference type="ChEBI" id="CHEBI:57692"/>
    </cofactor>
</comment>
<name>A0A423HW90_9PSED</name>
<dbReference type="GO" id="GO:0016709">
    <property type="term" value="F:oxidoreductase activity, acting on paired donors, with incorporation or reduction of molecular oxygen, NAD(P)H as one donor, and incorporation of one atom of oxygen"/>
    <property type="evidence" value="ECO:0007669"/>
    <property type="project" value="UniProtKB-ARBA"/>
</dbReference>
<dbReference type="PANTHER" id="PTHR43004">
    <property type="entry name" value="TRK SYSTEM POTASSIUM UPTAKE PROTEIN"/>
    <property type="match status" value="1"/>
</dbReference>
<dbReference type="EMBL" id="MOBM01000010">
    <property type="protein sequence ID" value="RON17437.1"/>
    <property type="molecule type" value="Genomic_DNA"/>
</dbReference>
<dbReference type="InterPro" id="IPR036188">
    <property type="entry name" value="FAD/NAD-bd_sf"/>
</dbReference>
<dbReference type="PRINTS" id="PR00420">
    <property type="entry name" value="RNGMNOXGNASE"/>
</dbReference>
<gene>
    <name evidence="5" type="ORF">BK662_06825</name>
</gene>
<evidence type="ECO:0000256" key="1">
    <source>
        <dbReference type="ARBA" id="ARBA00001974"/>
    </source>
</evidence>
<dbReference type="Proteomes" id="UP000284002">
    <property type="component" value="Unassembled WGS sequence"/>
</dbReference>
<evidence type="ECO:0000313" key="5">
    <source>
        <dbReference type="EMBL" id="RON17437.1"/>
    </source>
</evidence>
<dbReference type="GO" id="GO:0071949">
    <property type="term" value="F:FAD binding"/>
    <property type="evidence" value="ECO:0007669"/>
    <property type="project" value="InterPro"/>
</dbReference>
<keyword evidence="2" id="KW-0285">Flavoprotein</keyword>
<sequence length="509" mass="56641">MNRSDVLIIGAGPTGLVLALWLSKLGIAVRIIDKTSEPGTTSRALAVQARTLELYSQLDLSDAVVQNGHKVAAANFWVKGEPVARLPLSTIGEGLTPYAFLEIYPQDEHERLLIERLEAFGIKVERDTELQSFEETGDGITARLRLPDGQQETCQACYLAGCDGARSIVRKTLDTGFPGGTYQQIFYVADVQARGPTFNGELHVDLDEADFLAIFPLSDEGRARLIGTVRDERADRAETLQFEDVSRRAIENLKVQIDQVNWFSTYRVHHRVADHFRTGRAFLLGDAAHVHSPAGGQGMNTGIGDAINLAWKLATVLSGGATPKLLDSYETERIAFARRLVATTDRVFSFVTADGPIADMVRMRVAPFLIPKMISFEAAREFMFRTVSQTTLNYRGMPLSEGVAGHVHGGDRLPWAHDGEGDNFESLKNPTWQVHVYGETSNEMIAWCTEHHLPLQVFDWRPVFETVGLARNGFYLLRPDTYVAIAEYSADPKVIERYFRDRGIRPFVG</sequence>
<dbReference type="InterPro" id="IPR050641">
    <property type="entry name" value="RIFMO-like"/>
</dbReference>
<organism evidence="5 6">
    <name type="scientific">Pseudomonas frederiksbergensis</name>
    <dbReference type="NCBI Taxonomy" id="104087"/>
    <lineage>
        <taxon>Bacteria</taxon>
        <taxon>Pseudomonadati</taxon>
        <taxon>Pseudomonadota</taxon>
        <taxon>Gammaproteobacteria</taxon>
        <taxon>Pseudomonadales</taxon>
        <taxon>Pseudomonadaceae</taxon>
        <taxon>Pseudomonas</taxon>
    </lineage>
</organism>
<reference evidence="5 6" key="1">
    <citation type="submission" date="2016-10" db="EMBL/GenBank/DDBJ databases">
        <title>Comparative genome analysis of multiple Pseudomonas spp. focuses on biocontrol and plant growth promoting traits.</title>
        <authorList>
            <person name="Tao X.-Y."/>
            <person name="Taylor C.G."/>
        </authorList>
    </citation>
    <scope>NUCLEOTIDE SEQUENCE [LARGE SCALE GENOMIC DNA]</scope>
    <source>
        <strain evidence="5 6">36C6</strain>
    </source>
</reference>
<protein>
    <submittedName>
        <fullName evidence="5">FAD-dependent oxidoreductase</fullName>
    </submittedName>
</protein>
<dbReference type="Pfam" id="PF01494">
    <property type="entry name" value="FAD_binding_3"/>
    <property type="match status" value="1"/>
</dbReference>
<evidence type="ECO:0000256" key="3">
    <source>
        <dbReference type="ARBA" id="ARBA00022827"/>
    </source>
</evidence>
<evidence type="ECO:0000313" key="6">
    <source>
        <dbReference type="Proteomes" id="UP000284002"/>
    </source>
</evidence>
<accession>A0A423HW90</accession>
<proteinExistence type="predicted"/>
<evidence type="ECO:0000259" key="4">
    <source>
        <dbReference type="Pfam" id="PF01494"/>
    </source>
</evidence>
<keyword evidence="3" id="KW-0274">FAD</keyword>
<evidence type="ECO:0000256" key="2">
    <source>
        <dbReference type="ARBA" id="ARBA00022630"/>
    </source>
</evidence>
<dbReference type="InterPro" id="IPR002938">
    <property type="entry name" value="FAD-bd"/>
</dbReference>
<dbReference type="Gene3D" id="3.30.70.2450">
    <property type="match status" value="1"/>
</dbReference>
<feature type="domain" description="FAD-binding" evidence="4">
    <location>
        <begin position="4"/>
        <end position="343"/>
    </location>
</feature>
<dbReference type="Gene3D" id="3.50.50.60">
    <property type="entry name" value="FAD/NAD(P)-binding domain"/>
    <property type="match status" value="1"/>
</dbReference>
<dbReference type="AlphaFoldDB" id="A0A423HW90"/>
<dbReference type="RefSeq" id="WP_123357498.1">
    <property type="nucleotide sequence ID" value="NZ_MOBM01000010.1"/>
</dbReference>